<gene>
    <name evidence="2" type="ORF">GMD52_15160</name>
    <name evidence="1" type="ORF">GMD59_14085</name>
</gene>
<dbReference type="AlphaFoldDB" id="A0A6I3R127"/>
<evidence type="ECO:0000313" key="4">
    <source>
        <dbReference type="Proteomes" id="UP000472755"/>
    </source>
</evidence>
<dbReference type="EMBL" id="WMZR01000025">
    <property type="protein sequence ID" value="MTS52863.1"/>
    <property type="molecule type" value="Genomic_DNA"/>
</dbReference>
<dbReference type="EMBL" id="WMZU01000026">
    <property type="protein sequence ID" value="MTS28408.1"/>
    <property type="molecule type" value="Genomic_DNA"/>
</dbReference>
<name>A0A6I3R127_9FIRM</name>
<comment type="caution">
    <text evidence="1">The sequence shown here is derived from an EMBL/GenBank/DDBJ whole genome shotgun (WGS) entry which is preliminary data.</text>
</comment>
<organism evidence="1 4">
    <name type="scientific">Ruthenibacterium lactatiformans</name>
    <dbReference type="NCBI Taxonomy" id="1550024"/>
    <lineage>
        <taxon>Bacteria</taxon>
        <taxon>Bacillati</taxon>
        <taxon>Bacillota</taxon>
        <taxon>Clostridia</taxon>
        <taxon>Eubacteriales</taxon>
        <taxon>Oscillospiraceae</taxon>
        <taxon>Ruthenibacterium</taxon>
    </lineage>
</organism>
<proteinExistence type="predicted"/>
<dbReference type="RefSeq" id="WP_009323424.1">
    <property type="nucleotide sequence ID" value="NZ_CAOJUJ010000041.1"/>
</dbReference>
<protein>
    <submittedName>
        <fullName evidence="1">Uncharacterized protein</fullName>
    </submittedName>
</protein>
<accession>A0A6I3R127</accession>
<dbReference type="Proteomes" id="UP000472755">
    <property type="component" value="Unassembled WGS sequence"/>
</dbReference>
<evidence type="ECO:0000313" key="3">
    <source>
        <dbReference type="Proteomes" id="UP000449193"/>
    </source>
</evidence>
<dbReference type="GeneID" id="42858973"/>
<sequence length="57" mass="7094">MQMDPRLNCEYERAYPRTQPYSRLPYDKRAEKAWWADYYRRNPTLLMRLARRLKAAL</sequence>
<dbReference type="Proteomes" id="UP000449193">
    <property type="component" value="Unassembled WGS sequence"/>
</dbReference>
<reference evidence="3 4" key="1">
    <citation type="journal article" date="2019" name="Nat. Med.">
        <title>A library of human gut bacterial isolates paired with longitudinal multiomics data enables mechanistic microbiome research.</title>
        <authorList>
            <person name="Poyet M."/>
            <person name="Groussin M."/>
            <person name="Gibbons S.M."/>
            <person name="Avila-Pacheco J."/>
            <person name="Jiang X."/>
            <person name="Kearney S.M."/>
            <person name="Perrotta A.R."/>
            <person name="Berdy B."/>
            <person name="Zhao S."/>
            <person name="Lieberman T.D."/>
            <person name="Swanson P.K."/>
            <person name="Smith M."/>
            <person name="Roesemann S."/>
            <person name="Alexander J.E."/>
            <person name="Rich S.A."/>
            <person name="Livny J."/>
            <person name="Vlamakis H."/>
            <person name="Clish C."/>
            <person name="Bullock K."/>
            <person name="Deik A."/>
            <person name="Scott J."/>
            <person name="Pierce K.A."/>
            <person name="Xavier R.J."/>
            <person name="Alm E.J."/>
        </authorList>
    </citation>
    <scope>NUCLEOTIDE SEQUENCE [LARGE SCALE GENOMIC DNA]</scope>
    <source>
        <strain evidence="1 4">BIOML-A4</strain>
        <strain evidence="2 3">BIOML-A7</strain>
    </source>
</reference>
<evidence type="ECO:0000313" key="2">
    <source>
        <dbReference type="EMBL" id="MTS52863.1"/>
    </source>
</evidence>
<evidence type="ECO:0000313" key="1">
    <source>
        <dbReference type="EMBL" id="MTS28408.1"/>
    </source>
</evidence>